<accession>H2Y9Z3</accession>
<protein>
    <submittedName>
        <fullName evidence="1">Uncharacterized protein</fullName>
    </submittedName>
</protein>
<sequence>VDVAVVVTAAVDPDRPRTPVRHPADPGNPEEVEVVPLISQPLRTVHVTDDVTPALRQRRHLGATLIARVVITALLTPDGEAVPVVRAVHREGVLAADRGATILTVLALPADTLDCSVYK</sequence>
<reference evidence="1" key="2">
    <citation type="submission" date="2025-08" db="UniProtKB">
        <authorList>
            <consortium name="Ensembl"/>
        </authorList>
    </citation>
    <scope>IDENTIFICATION</scope>
</reference>
<evidence type="ECO:0000313" key="1">
    <source>
        <dbReference type="Ensembl" id="ENSCSAVP00000002141.1"/>
    </source>
</evidence>
<dbReference type="Ensembl" id="ENSCSAVT00000002179.1">
    <property type="protein sequence ID" value="ENSCSAVP00000002141.1"/>
    <property type="gene ID" value="ENSCSAVG00000001259.1"/>
</dbReference>
<dbReference type="HOGENOM" id="CLU_2066652_0_0_1"/>
<dbReference type="Proteomes" id="UP000007875">
    <property type="component" value="Unassembled WGS sequence"/>
</dbReference>
<reference evidence="1" key="3">
    <citation type="submission" date="2025-09" db="UniProtKB">
        <authorList>
            <consortium name="Ensembl"/>
        </authorList>
    </citation>
    <scope>IDENTIFICATION</scope>
</reference>
<dbReference type="AlphaFoldDB" id="H2Y9Z3"/>
<organism evidence="1 2">
    <name type="scientific">Ciona savignyi</name>
    <name type="common">Pacific transparent sea squirt</name>
    <dbReference type="NCBI Taxonomy" id="51511"/>
    <lineage>
        <taxon>Eukaryota</taxon>
        <taxon>Metazoa</taxon>
        <taxon>Chordata</taxon>
        <taxon>Tunicata</taxon>
        <taxon>Ascidiacea</taxon>
        <taxon>Phlebobranchia</taxon>
        <taxon>Cionidae</taxon>
        <taxon>Ciona</taxon>
    </lineage>
</organism>
<dbReference type="InParanoid" id="H2Y9Z3"/>
<reference evidence="2" key="1">
    <citation type="submission" date="2003-08" db="EMBL/GenBank/DDBJ databases">
        <authorList>
            <person name="Birren B."/>
            <person name="Nusbaum C."/>
            <person name="Abebe A."/>
            <person name="Abouelleil A."/>
            <person name="Adekoya E."/>
            <person name="Ait-zahra M."/>
            <person name="Allen N."/>
            <person name="Allen T."/>
            <person name="An P."/>
            <person name="Anderson M."/>
            <person name="Anderson S."/>
            <person name="Arachchi H."/>
            <person name="Armbruster J."/>
            <person name="Bachantsang P."/>
            <person name="Baldwin J."/>
            <person name="Barry A."/>
            <person name="Bayul T."/>
            <person name="Blitshsteyn B."/>
            <person name="Bloom T."/>
            <person name="Blye J."/>
            <person name="Boguslavskiy L."/>
            <person name="Borowsky M."/>
            <person name="Boukhgalter B."/>
            <person name="Brunache A."/>
            <person name="Butler J."/>
            <person name="Calixte N."/>
            <person name="Calvo S."/>
            <person name="Camarata J."/>
            <person name="Campo K."/>
            <person name="Chang J."/>
            <person name="Cheshatsang Y."/>
            <person name="Citroen M."/>
            <person name="Collymore A."/>
            <person name="Considine T."/>
            <person name="Cook A."/>
            <person name="Cooke P."/>
            <person name="Corum B."/>
            <person name="Cuomo C."/>
            <person name="David R."/>
            <person name="Dawoe T."/>
            <person name="Degray S."/>
            <person name="Dodge S."/>
            <person name="Dooley K."/>
            <person name="Dorje P."/>
            <person name="Dorjee K."/>
            <person name="Dorris L."/>
            <person name="Duffey N."/>
            <person name="Dupes A."/>
            <person name="Elkins T."/>
            <person name="Engels R."/>
            <person name="Erickson J."/>
            <person name="Farina A."/>
            <person name="Faro S."/>
            <person name="Ferreira P."/>
            <person name="Fischer H."/>
            <person name="Fitzgerald M."/>
            <person name="Foley K."/>
            <person name="Gage D."/>
            <person name="Galagan J."/>
            <person name="Gearin G."/>
            <person name="Gnerre S."/>
            <person name="Gnirke A."/>
            <person name="Goyette A."/>
            <person name="Graham J."/>
            <person name="Grandbois E."/>
            <person name="Gyaltsen K."/>
            <person name="Hafez N."/>
            <person name="Hagopian D."/>
            <person name="Hagos B."/>
            <person name="Hall J."/>
            <person name="Hatcher B."/>
            <person name="Heller A."/>
            <person name="Higgins H."/>
            <person name="Honan T."/>
            <person name="Horn A."/>
            <person name="Houde N."/>
            <person name="Hughes L."/>
            <person name="Hulme W."/>
            <person name="Husby E."/>
            <person name="Iliev I."/>
            <person name="Jaffe D."/>
            <person name="Jones C."/>
            <person name="Kamal M."/>
            <person name="Kamat A."/>
            <person name="Kamvysselis M."/>
            <person name="Karlsson E."/>
            <person name="Kells C."/>
            <person name="Kieu A."/>
            <person name="Kisner P."/>
            <person name="Kodira C."/>
            <person name="Kulbokas E."/>
            <person name="Labutti K."/>
            <person name="Lama D."/>
            <person name="Landers T."/>
            <person name="Leger J."/>
            <person name="Levine S."/>
            <person name="Lewis D."/>
            <person name="Lewis T."/>
            <person name="Lindblad-toh K."/>
            <person name="Liu X."/>
            <person name="Lokyitsang T."/>
            <person name="Lokyitsang Y."/>
            <person name="Lucien O."/>
            <person name="Lui A."/>
            <person name="Ma L.J."/>
            <person name="Mabbitt R."/>
            <person name="Macdonald J."/>
            <person name="Maclean C."/>
            <person name="Major J."/>
            <person name="Manning J."/>
            <person name="Marabella R."/>
            <person name="Maru K."/>
            <person name="Matthews C."/>
            <person name="Mauceli E."/>
            <person name="Mccarthy M."/>
            <person name="Mcdonough S."/>
            <person name="Mcghee T."/>
            <person name="Meldrim J."/>
            <person name="Meneus L."/>
            <person name="Mesirov J."/>
            <person name="Mihalev A."/>
            <person name="Mihova T."/>
            <person name="Mikkelsen T."/>
            <person name="Mlenga V."/>
            <person name="Moru K."/>
            <person name="Mozes J."/>
            <person name="Mulrain L."/>
            <person name="Munson G."/>
            <person name="Naylor J."/>
            <person name="Newes C."/>
            <person name="Nguyen C."/>
            <person name="Nguyen N."/>
            <person name="Nguyen T."/>
            <person name="Nicol R."/>
            <person name="Nielsen C."/>
            <person name="Nizzari M."/>
            <person name="Norbu C."/>
            <person name="Norbu N."/>
            <person name="O'donnell P."/>
            <person name="Okoawo O."/>
            <person name="O'leary S."/>
            <person name="Omotosho B."/>
            <person name="O'neill K."/>
            <person name="Osman S."/>
            <person name="Parker S."/>
            <person name="Perrin D."/>
            <person name="Phunkhang P."/>
            <person name="Piqani B."/>
            <person name="Purcell S."/>
            <person name="Rachupka T."/>
            <person name="Ramasamy U."/>
            <person name="Rameau R."/>
            <person name="Ray V."/>
            <person name="Raymond C."/>
            <person name="Retta R."/>
            <person name="Richardson S."/>
            <person name="Rise C."/>
            <person name="Rodriguez J."/>
            <person name="Rogers J."/>
            <person name="Rogov P."/>
            <person name="Rutman M."/>
            <person name="Schupbach R."/>
            <person name="Seaman C."/>
            <person name="Settipalli S."/>
            <person name="Sharpe T."/>
            <person name="Sheridan J."/>
            <person name="Sherpa N."/>
            <person name="Shi J."/>
            <person name="Smirnov S."/>
            <person name="Smith C."/>
            <person name="Sougnez C."/>
            <person name="Spencer B."/>
            <person name="Stalker J."/>
            <person name="Stange-thomann N."/>
            <person name="Stavropoulos S."/>
            <person name="Stetson K."/>
            <person name="Stone C."/>
            <person name="Stone S."/>
            <person name="Stubbs M."/>
            <person name="Talamas J."/>
            <person name="Tchuinga P."/>
            <person name="Tenzing P."/>
            <person name="Tesfaye S."/>
            <person name="Theodore J."/>
            <person name="Thoulutsang Y."/>
            <person name="Topham K."/>
            <person name="Towey S."/>
            <person name="Tsamla T."/>
            <person name="Tsomo N."/>
            <person name="Vallee D."/>
            <person name="Vassiliev H."/>
            <person name="Venkataraman V."/>
            <person name="Vinson J."/>
            <person name="Vo A."/>
            <person name="Wade C."/>
            <person name="Wang S."/>
            <person name="Wangchuk T."/>
            <person name="Wangdi T."/>
            <person name="Whittaker C."/>
            <person name="Wilkinson J."/>
            <person name="Wu Y."/>
            <person name="Wyman D."/>
            <person name="Yadav S."/>
            <person name="Yang S."/>
            <person name="Yang X."/>
            <person name="Yeager S."/>
            <person name="Yee E."/>
            <person name="Young G."/>
            <person name="Zainoun J."/>
            <person name="Zembeck L."/>
            <person name="Zimmer A."/>
            <person name="Zody M."/>
            <person name="Lander E."/>
        </authorList>
    </citation>
    <scope>NUCLEOTIDE SEQUENCE [LARGE SCALE GENOMIC DNA]</scope>
</reference>
<proteinExistence type="predicted"/>
<name>H2Y9Z3_CIOSA</name>
<evidence type="ECO:0000313" key="2">
    <source>
        <dbReference type="Proteomes" id="UP000007875"/>
    </source>
</evidence>
<keyword evidence="2" id="KW-1185">Reference proteome</keyword>